<dbReference type="InterPro" id="IPR020471">
    <property type="entry name" value="AKR"/>
</dbReference>
<dbReference type="GO" id="GO:0016616">
    <property type="term" value="F:oxidoreductase activity, acting on the CH-OH group of donors, NAD or NADP as acceptor"/>
    <property type="evidence" value="ECO:0007669"/>
    <property type="project" value="UniProtKB-ARBA"/>
</dbReference>
<dbReference type="InterPro" id="IPR018170">
    <property type="entry name" value="Aldo/ket_reductase_CS"/>
</dbReference>
<dbReference type="PROSITE" id="PS00798">
    <property type="entry name" value="ALDOKETO_REDUCTASE_1"/>
    <property type="match status" value="1"/>
</dbReference>
<feature type="site" description="Lowers pKa of active site Tyr" evidence="6">
    <location>
        <position position="95"/>
    </location>
</feature>
<dbReference type="Gene3D" id="3.20.20.100">
    <property type="entry name" value="NADP-dependent oxidoreductase domain"/>
    <property type="match status" value="1"/>
</dbReference>
<dbReference type="InterPro" id="IPR036812">
    <property type="entry name" value="NAD(P)_OxRdtase_dom_sf"/>
</dbReference>
<dbReference type="Pfam" id="PF00248">
    <property type="entry name" value="Aldo_ket_red"/>
    <property type="match status" value="1"/>
</dbReference>
<dbReference type="PROSITE" id="PS00062">
    <property type="entry name" value="ALDOKETO_REDUCTASE_2"/>
    <property type="match status" value="1"/>
</dbReference>
<name>A0A3N4ZC26_9MICO</name>
<sequence length="294" mass="32710">MVVLRLCRVPVDRPEQNVPMTTVPLLTLDDGHRLPAIGLGTYPMTDEVAATAVASALRMGYRLVDTAAKYGNEVGVGRGIADSGVPREEVVLTSKLRGQDQGYDETLRAFHSSRRDLGVDYLDLYLIHWPLPRIDKFVDTWRALIRLREEGLVRSIGVSNFTVDHLDRLISETGVTPAVNQIELHPAFPQEQMRLAHAERGIITQSWSPLGRARLLDAPAIIEAAGHHGVTPAQTVLRWHHQLGAVPIPKSADPERQRENLDIFRFALHEPELDRISALAGSRYGGDPDVHEEF</sequence>
<organism evidence="8 9">
    <name type="scientific">Georgenia muralis</name>
    <dbReference type="NCBI Taxonomy" id="154117"/>
    <lineage>
        <taxon>Bacteria</taxon>
        <taxon>Bacillati</taxon>
        <taxon>Actinomycetota</taxon>
        <taxon>Actinomycetes</taxon>
        <taxon>Micrococcales</taxon>
        <taxon>Bogoriellaceae</taxon>
        <taxon>Georgenia</taxon>
    </lineage>
</organism>
<accession>A0A3N4ZC26</accession>
<feature type="domain" description="NADP-dependent oxidoreductase" evidence="7">
    <location>
        <begin position="37"/>
        <end position="279"/>
    </location>
</feature>
<dbReference type="AlphaFoldDB" id="A0A3N4ZC26"/>
<feature type="active site" description="Proton donor" evidence="4">
    <location>
        <position position="70"/>
    </location>
</feature>
<dbReference type="PIRSF" id="PIRSF000097">
    <property type="entry name" value="AKR"/>
    <property type="match status" value="1"/>
</dbReference>
<protein>
    <submittedName>
        <fullName evidence="8">Diketogulonate reductase-like aldo/keto reductase</fullName>
    </submittedName>
</protein>
<evidence type="ECO:0000313" key="9">
    <source>
        <dbReference type="Proteomes" id="UP000280726"/>
    </source>
</evidence>
<dbReference type="InterPro" id="IPR023210">
    <property type="entry name" value="NADP_OxRdtase_dom"/>
</dbReference>
<dbReference type="CDD" id="cd19132">
    <property type="entry name" value="AKR_AKR5D1_E1"/>
    <property type="match status" value="1"/>
</dbReference>
<dbReference type="SUPFAM" id="SSF51430">
    <property type="entry name" value="NAD(P)-linked oxidoreductase"/>
    <property type="match status" value="1"/>
</dbReference>
<evidence type="ECO:0000313" key="8">
    <source>
        <dbReference type="EMBL" id="RPF28830.1"/>
    </source>
</evidence>
<comment type="caution">
    <text evidence="8">The sequence shown here is derived from an EMBL/GenBank/DDBJ whole genome shotgun (WGS) entry which is preliminary data.</text>
</comment>
<feature type="binding site" evidence="5">
    <location>
        <position position="128"/>
    </location>
    <ligand>
        <name>substrate</name>
    </ligand>
</feature>
<reference evidence="8 9" key="1">
    <citation type="submission" date="2018-11" db="EMBL/GenBank/DDBJ databases">
        <title>Sequencing the genomes of 1000 actinobacteria strains.</title>
        <authorList>
            <person name="Klenk H.-P."/>
        </authorList>
    </citation>
    <scope>NUCLEOTIDE SEQUENCE [LARGE SCALE GENOMIC DNA]</scope>
    <source>
        <strain evidence="8 9">DSM 14418</strain>
    </source>
</reference>
<keyword evidence="2" id="KW-0521">NADP</keyword>
<gene>
    <name evidence="8" type="ORF">EDD32_3376</name>
</gene>
<evidence type="ECO:0000256" key="6">
    <source>
        <dbReference type="PIRSR" id="PIRSR000097-3"/>
    </source>
</evidence>
<dbReference type="EMBL" id="RKRA01000001">
    <property type="protein sequence ID" value="RPF28830.1"/>
    <property type="molecule type" value="Genomic_DNA"/>
</dbReference>
<dbReference type="PROSITE" id="PS00063">
    <property type="entry name" value="ALDOKETO_REDUCTASE_3"/>
    <property type="match status" value="1"/>
</dbReference>
<dbReference type="FunFam" id="3.20.20.100:FF:000002">
    <property type="entry name" value="2,5-diketo-D-gluconic acid reductase A"/>
    <property type="match status" value="1"/>
</dbReference>
<keyword evidence="9" id="KW-1185">Reference proteome</keyword>
<dbReference type="PANTHER" id="PTHR43827:SF3">
    <property type="entry name" value="NADP-DEPENDENT OXIDOREDUCTASE DOMAIN-CONTAINING PROTEIN"/>
    <property type="match status" value="1"/>
</dbReference>
<proteinExistence type="inferred from homology"/>
<evidence type="ECO:0000256" key="3">
    <source>
        <dbReference type="ARBA" id="ARBA00023002"/>
    </source>
</evidence>
<dbReference type="Proteomes" id="UP000280726">
    <property type="component" value="Unassembled WGS sequence"/>
</dbReference>
<keyword evidence="3" id="KW-0560">Oxidoreductase</keyword>
<evidence type="ECO:0000256" key="2">
    <source>
        <dbReference type="ARBA" id="ARBA00022857"/>
    </source>
</evidence>
<comment type="similarity">
    <text evidence="1">Belongs to the aldo/keto reductase family.</text>
</comment>
<dbReference type="PANTHER" id="PTHR43827">
    <property type="entry name" value="2,5-DIKETO-D-GLUCONIC ACID REDUCTASE"/>
    <property type="match status" value="1"/>
</dbReference>
<evidence type="ECO:0000256" key="4">
    <source>
        <dbReference type="PIRSR" id="PIRSR000097-1"/>
    </source>
</evidence>
<evidence type="ECO:0000256" key="5">
    <source>
        <dbReference type="PIRSR" id="PIRSR000097-2"/>
    </source>
</evidence>
<evidence type="ECO:0000259" key="7">
    <source>
        <dbReference type="Pfam" id="PF00248"/>
    </source>
</evidence>
<dbReference type="PRINTS" id="PR00069">
    <property type="entry name" value="ALDKETRDTASE"/>
</dbReference>
<evidence type="ECO:0000256" key="1">
    <source>
        <dbReference type="ARBA" id="ARBA00007905"/>
    </source>
</evidence>